<evidence type="ECO:0000256" key="8">
    <source>
        <dbReference type="PIRNR" id="PIRNR003107"/>
    </source>
</evidence>
<evidence type="ECO:0000256" key="5">
    <source>
        <dbReference type="ARBA" id="ARBA00022490"/>
    </source>
</evidence>
<dbReference type="InterPro" id="IPR026022">
    <property type="entry name" value="PhoU_dom"/>
</dbReference>
<evidence type="ECO:0000256" key="4">
    <source>
        <dbReference type="ARBA" id="ARBA00022448"/>
    </source>
</evidence>
<proteinExistence type="inferred from homology"/>
<protein>
    <recommendedName>
        <fullName evidence="8">Phosphate-specific transport system accessory protein PhoU</fullName>
    </recommendedName>
</protein>
<dbReference type="GO" id="GO:0030643">
    <property type="term" value="P:intracellular phosphate ion homeostasis"/>
    <property type="evidence" value="ECO:0007669"/>
    <property type="project" value="InterPro"/>
</dbReference>
<evidence type="ECO:0000256" key="6">
    <source>
        <dbReference type="ARBA" id="ARBA00022592"/>
    </source>
</evidence>
<evidence type="ECO:0000256" key="1">
    <source>
        <dbReference type="ARBA" id="ARBA00004496"/>
    </source>
</evidence>
<dbReference type="FunFam" id="1.20.58.220:FF:000004">
    <property type="entry name" value="Phosphate-specific transport system accessory protein PhoU"/>
    <property type="match status" value="1"/>
</dbReference>
<keyword evidence="4 8" id="KW-0813">Transport</keyword>
<dbReference type="PIRSF" id="PIRSF003107">
    <property type="entry name" value="PhoU"/>
    <property type="match status" value="1"/>
</dbReference>
<dbReference type="Pfam" id="PF01895">
    <property type="entry name" value="PhoU"/>
    <property type="match status" value="2"/>
</dbReference>
<dbReference type="InterPro" id="IPR028366">
    <property type="entry name" value="PhoU"/>
</dbReference>
<dbReference type="SUPFAM" id="SSF109755">
    <property type="entry name" value="PhoU-like"/>
    <property type="match status" value="1"/>
</dbReference>
<dbReference type="OrthoDB" id="9814256at2"/>
<evidence type="ECO:0000256" key="2">
    <source>
        <dbReference type="ARBA" id="ARBA00008107"/>
    </source>
</evidence>
<feature type="domain" description="PhoU" evidence="9">
    <location>
        <begin position="121"/>
        <end position="205"/>
    </location>
</feature>
<dbReference type="PANTHER" id="PTHR42930">
    <property type="entry name" value="PHOSPHATE-SPECIFIC TRANSPORT SYSTEM ACCESSORY PROTEIN PHOU"/>
    <property type="match status" value="1"/>
</dbReference>
<comment type="subunit">
    <text evidence="3 8">Homodimer.</text>
</comment>
<comment type="function">
    <text evidence="7 8">Plays a role in the regulation of phosphate uptake.</text>
</comment>
<dbReference type="EMBL" id="QKZK01000009">
    <property type="protein sequence ID" value="PZX17388.1"/>
    <property type="molecule type" value="Genomic_DNA"/>
</dbReference>
<keyword evidence="11" id="KW-1185">Reference proteome</keyword>
<dbReference type="InterPro" id="IPR038078">
    <property type="entry name" value="PhoU-like_sf"/>
</dbReference>
<gene>
    <name evidence="10" type="ORF">LX69_01437</name>
</gene>
<comment type="subcellular location">
    <subcellularLocation>
        <location evidence="1 8">Cytoplasm</location>
    </subcellularLocation>
</comment>
<reference evidence="10 11" key="1">
    <citation type="submission" date="2018-06" db="EMBL/GenBank/DDBJ databases">
        <title>Genomic Encyclopedia of Archaeal and Bacterial Type Strains, Phase II (KMG-II): from individual species to whole genera.</title>
        <authorList>
            <person name="Goeker M."/>
        </authorList>
    </citation>
    <scope>NUCLEOTIDE SEQUENCE [LARGE SCALE GENOMIC DNA]</scope>
    <source>
        <strain evidence="10 11">DSM 6779</strain>
    </source>
</reference>
<dbReference type="PANTHER" id="PTHR42930:SF3">
    <property type="entry name" value="PHOSPHATE-SPECIFIC TRANSPORT SYSTEM ACCESSORY PROTEIN PHOU"/>
    <property type="match status" value="1"/>
</dbReference>
<evidence type="ECO:0000313" key="10">
    <source>
        <dbReference type="EMBL" id="PZX17388.1"/>
    </source>
</evidence>
<dbReference type="Proteomes" id="UP000249239">
    <property type="component" value="Unassembled WGS sequence"/>
</dbReference>
<name>A0A2W7NB84_9BACT</name>
<dbReference type="AlphaFoldDB" id="A0A2W7NB84"/>
<evidence type="ECO:0000256" key="3">
    <source>
        <dbReference type="ARBA" id="ARBA00011738"/>
    </source>
</evidence>
<sequence length="222" mass="24896">MKQLEKELKILRQNIIEMMLLVSNQLEKACEAFDTGNKELAMEVVANERRINAYELKLDADCENILALHNPVAADLRFVMAGYNIISTLERIADNADGIARYVVEMNGAIPPKAKEAIRFEEMKCTALIMLDDAIDAFEEESPAKAHGIPGKDLLLNDINIQSANAMVLLLKEYPQDVKNLLFLFSTIKKLERIGDLTKNIAEEVIFFIEAKVVKHLAHNAG</sequence>
<dbReference type="NCBIfam" id="TIGR02135">
    <property type="entry name" value="phoU_full"/>
    <property type="match status" value="1"/>
</dbReference>
<organism evidence="10 11">
    <name type="scientific">Breznakibacter xylanolyticus</name>
    <dbReference type="NCBI Taxonomy" id="990"/>
    <lineage>
        <taxon>Bacteria</taxon>
        <taxon>Pseudomonadati</taxon>
        <taxon>Bacteroidota</taxon>
        <taxon>Bacteroidia</taxon>
        <taxon>Marinilabiliales</taxon>
        <taxon>Marinilabiliaceae</taxon>
        <taxon>Breznakibacter</taxon>
    </lineage>
</organism>
<dbReference type="RefSeq" id="WP_111445118.1">
    <property type="nucleotide sequence ID" value="NZ_QKZK01000009.1"/>
</dbReference>
<dbReference type="GO" id="GO:0045936">
    <property type="term" value="P:negative regulation of phosphate metabolic process"/>
    <property type="evidence" value="ECO:0007669"/>
    <property type="project" value="InterPro"/>
</dbReference>
<comment type="caution">
    <text evidence="10">The sequence shown here is derived from an EMBL/GenBank/DDBJ whole genome shotgun (WGS) entry which is preliminary data.</text>
</comment>
<comment type="similarity">
    <text evidence="2 8">Belongs to the PhoU family.</text>
</comment>
<evidence type="ECO:0000256" key="7">
    <source>
        <dbReference type="ARBA" id="ARBA00056181"/>
    </source>
</evidence>
<dbReference type="GO" id="GO:0006817">
    <property type="term" value="P:phosphate ion transport"/>
    <property type="evidence" value="ECO:0007669"/>
    <property type="project" value="UniProtKB-KW"/>
</dbReference>
<evidence type="ECO:0000259" key="9">
    <source>
        <dbReference type="Pfam" id="PF01895"/>
    </source>
</evidence>
<dbReference type="GO" id="GO:0005737">
    <property type="term" value="C:cytoplasm"/>
    <property type="evidence" value="ECO:0007669"/>
    <property type="project" value="UniProtKB-SubCell"/>
</dbReference>
<feature type="domain" description="PhoU" evidence="9">
    <location>
        <begin position="15"/>
        <end position="103"/>
    </location>
</feature>
<evidence type="ECO:0000313" key="11">
    <source>
        <dbReference type="Proteomes" id="UP000249239"/>
    </source>
</evidence>
<keyword evidence="6 8" id="KW-0592">Phosphate transport</keyword>
<dbReference type="Gene3D" id="1.20.58.220">
    <property type="entry name" value="Phosphate transport system protein phou homolog 2, domain 2"/>
    <property type="match status" value="1"/>
</dbReference>
<accession>A0A2W7NB84</accession>
<keyword evidence="5 8" id="KW-0963">Cytoplasm</keyword>